<organism evidence="1 2">
    <name type="scientific">Nitrososphaera gargensis (strain Ga9.2)</name>
    <dbReference type="NCBI Taxonomy" id="1237085"/>
    <lineage>
        <taxon>Archaea</taxon>
        <taxon>Nitrososphaerota</taxon>
        <taxon>Nitrososphaeria</taxon>
        <taxon>Nitrososphaerales</taxon>
        <taxon>Nitrososphaeraceae</taxon>
        <taxon>Nitrososphaera</taxon>
    </lineage>
</organism>
<protein>
    <recommendedName>
        <fullName evidence="3">Dodecin domain-containing protein</fullName>
    </recommendedName>
</protein>
<dbReference type="STRING" id="1237085.Ngar_c25770"/>
<keyword evidence="2" id="KW-1185">Reference proteome</keyword>
<dbReference type="InParanoid" id="K0IJU9"/>
<dbReference type="EMBL" id="CP002408">
    <property type="protein sequence ID" value="AFU59498.1"/>
    <property type="molecule type" value="Genomic_DNA"/>
</dbReference>
<evidence type="ECO:0008006" key="3">
    <source>
        <dbReference type="Google" id="ProtNLM"/>
    </source>
</evidence>
<proteinExistence type="predicted"/>
<dbReference type="SUPFAM" id="SSF89807">
    <property type="entry name" value="Dodecin-like"/>
    <property type="match status" value="1"/>
</dbReference>
<dbReference type="InterPro" id="IPR036694">
    <property type="entry name" value="Dodecin-like_sf"/>
</dbReference>
<dbReference type="HOGENOM" id="CLU_161196_3_1_2"/>
<gene>
    <name evidence="1" type="ordered locus">Ngar_c25770</name>
</gene>
<dbReference type="OrthoDB" id="187186at2157"/>
<dbReference type="InterPro" id="IPR009923">
    <property type="entry name" value="Dodecin"/>
</dbReference>
<dbReference type="Pfam" id="PF07311">
    <property type="entry name" value="Dodecin"/>
    <property type="match status" value="1"/>
</dbReference>
<dbReference type="Proteomes" id="UP000008037">
    <property type="component" value="Chromosome"/>
</dbReference>
<dbReference type="RefSeq" id="WP_015020033.1">
    <property type="nucleotide sequence ID" value="NC_018719.1"/>
</dbReference>
<reference evidence="1 2" key="1">
    <citation type="journal article" date="2012" name="Environ. Microbiol.">
        <title>The genome of the ammonia-oxidizing Candidatus Nitrososphaera gargensis: insights into metabolic versatility and environmental adaptations.</title>
        <authorList>
            <person name="Spang A."/>
            <person name="Poehlein A."/>
            <person name="Offre P."/>
            <person name="Zumbragel S."/>
            <person name="Haider S."/>
            <person name="Rychlik N."/>
            <person name="Nowka B."/>
            <person name="Schmeisser C."/>
            <person name="Lebedeva E.V."/>
            <person name="Rattei T."/>
            <person name="Bohm C."/>
            <person name="Schmid M."/>
            <person name="Galushko A."/>
            <person name="Hatzenpichler R."/>
            <person name="Weinmaier T."/>
            <person name="Daniel R."/>
            <person name="Schleper C."/>
            <person name="Spieck E."/>
            <person name="Streit W."/>
            <person name="Wagner M."/>
        </authorList>
    </citation>
    <scope>NUCLEOTIDE SEQUENCE [LARGE SCALE GENOMIC DNA]</scope>
    <source>
        <strain evidence="2">Ga9.2</strain>
    </source>
</reference>
<dbReference type="Gene3D" id="3.30.1660.10">
    <property type="entry name" value="Flavin-binding protein dodecin"/>
    <property type="match status" value="1"/>
</dbReference>
<dbReference type="BioCyc" id="CNIT1237085:G1324-2576-MONOMER"/>
<dbReference type="AlphaFoldDB" id="K0IJU9"/>
<dbReference type="KEGG" id="nga:Ngar_c25770"/>
<dbReference type="GeneID" id="13794595"/>
<evidence type="ECO:0000313" key="2">
    <source>
        <dbReference type="Proteomes" id="UP000008037"/>
    </source>
</evidence>
<dbReference type="InterPro" id="IPR025543">
    <property type="entry name" value="Dodecin-like"/>
</dbReference>
<name>K0IJU9_NITGG</name>
<evidence type="ECO:0000313" key="1">
    <source>
        <dbReference type="EMBL" id="AFU59498.1"/>
    </source>
</evidence>
<sequence length="90" mass="9907">MTTATIAARTEETITKRTPAVAKIVELVGVSNIGWEDAARVALDEAKKTIHNIHGIKIKDMTAEIDPNTGRITRYKACVKLSFGVIEEER</sequence>
<accession>K0IJU9</accession>